<proteinExistence type="predicted"/>
<evidence type="ECO:0000313" key="2">
    <source>
        <dbReference type="Proteomes" id="UP000793456"/>
    </source>
</evidence>
<reference evidence="1" key="1">
    <citation type="submission" date="2018-11" db="EMBL/GenBank/DDBJ databases">
        <title>The sequence and de novo assembly of Larimichthys crocea genome using PacBio and Hi-C technologies.</title>
        <authorList>
            <person name="Xu P."/>
            <person name="Chen B."/>
            <person name="Zhou Z."/>
            <person name="Ke Q."/>
            <person name="Wu Y."/>
            <person name="Bai H."/>
            <person name="Pu F."/>
        </authorList>
    </citation>
    <scope>NUCLEOTIDE SEQUENCE</scope>
    <source>
        <tissue evidence="1">Muscle</tissue>
    </source>
</reference>
<name>A0ACD3QYU2_LARCR</name>
<accession>A0ACD3QYU2</accession>
<comment type="caution">
    <text evidence="1">The sequence shown here is derived from an EMBL/GenBank/DDBJ whole genome shotgun (WGS) entry which is preliminary data.</text>
</comment>
<dbReference type="Proteomes" id="UP000793456">
    <property type="component" value="Chromosome XII"/>
</dbReference>
<protein>
    <submittedName>
        <fullName evidence="1">Uncharacterized protein</fullName>
    </submittedName>
</protein>
<evidence type="ECO:0000313" key="1">
    <source>
        <dbReference type="EMBL" id="TMS12314.1"/>
    </source>
</evidence>
<organism evidence="1 2">
    <name type="scientific">Larimichthys crocea</name>
    <name type="common">Large yellow croaker</name>
    <name type="synonym">Pseudosciaena crocea</name>
    <dbReference type="NCBI Taxonomy" id="215358"/>
    <lineage>
        <taxon>Eukaryota</taxon>
        <taxon>Metazoa</taxon>
        <taxon>Chordata</taxon>
        <taxon>Craniata</taxon>
        <taxon>Vertebrata</taxon>
        <taxon>Euteleostomi</taxon>
        <taxon>Actinopterygii</taxon>
        <taxon>Neopterygii</taxon>
        <taxon>Teleostei</taxon>
        <taxon>Neoteleostei</taxon>
        <taxon>Acanthomorphata</taxon>
        <taxon>Eupercaria</taxon>
        <taxon>Sciaenidae</taxon>
        <taxon>Larimichthys</taxon>
    </lineage>
</organism>
<gene>
    <name evidence="1" type="ORF">E3U43_017272</name>
</gene>
<keyword evidence="2" id="KW-1185">Reference proteome</keyword>
<sequence length="347" mass="39742">MTDLYYLSQADGVGEWRMKEAKDLSDLVQNRITYLQNPPDCSKARKLVCNINKGCGYGCQLHHVVYCFMIAYGTQRTLILESHNWRYAPGGWETVFLPVSNTCTDRSGATTGHWSGEAHDKDVQVVELPIVDSLHPRPPYLPLAIPEDLAPRLHRLHGDPSVWWVSQFVKYLVRPQAWLEKEIQQSTAKLGFKHPIIGVHVRRTDKVGTEAAFHPIEEYMLHVEEQFQHLARRVHVCRVAYEIMQMLHPDASSFFYSLDDIYYFGGQNAHNQIAIYPHQPRNSEDIPLEPGDVIGVAGNHWDGYSKGINRKLGRTGLYPSYKVKEKIETVKYPTYPEADKLLSSQKK</sequence>
<dbReference type="EMBL" id="CM011685">
    <property type="protein sequence ID" value="TMS12314.1"/>
    <property type="molecule type" value="Genomic_DNA"/>
</dbReference>